<dbReference type="Gene3D" id="1.10.600.10">
    <property type="entry name" value="Farnesyl Diphosphate Synthase"/>
    <property type="match status" value="1"/>
</dbReference>
<dbReference type="SUPFAM" id="SSF48576">
    <property type="entry name" value="Terpenoid synthases"/>
    <property type="match status" value="1"/>
</dbReference>
<dbReference type="AlphaFoldDB" id="A0AAI8VL71"/>
<organism evidence="1 2">
    <name type="scientific">Anthostomella pinea</name>
    <dbReference type="NCBI Taxonomy" id="933095"/>
    <lineage>
        <taxon>Eukaryota</taxon>
        <taxon>Fungi</taxon>
        <taxon>Dikarya</taxon>
        <taxon>Ascomycota</taxon>
        <taxon>Pezizomycotina</taxon>
        <taxon>Sordariomycetes</taxon>
        <taxon>Xylariomycetidae</taxon>
        <taxon>Xylariales</taxon>
        <taxon>Xylariaceae</taxon>
        <taxon>Anthostomella</taxon>
    </lineage>
</organism>
<protein>
    <submittedName>
        <fullName evidence="1">Uu.00g005000.m01.CDS01</fullName>
    </submittedName>
</protein>
<dbReference type="EMBL" id="CAUWAG010000008">
    <property type="protein sequence ID" value="CAJ2506370.1"/>
    <property type="molecule type" value="Genomic_DNA"/>
</dbReference>
<gene>
    <name evidence="1" type="ORF">KHLLAP_LOCUS6838</name>
</gene>
<evidence type="ECO:0000313" key="2">
    <source>
        <dbReference type="Proteomes" id="UP001295740"/>
    </source>
</evidence>
<name>A0AAI8VL71_9PEZI</name>
<accession>A0AAI8VL71</accession>
<keyword evidence="2" id="KW-1185">Reference proteome</keyword>
<dbReference type="Proteomes" id="UP001295740">
    <property type="component" value="Unassembled WGS sequence"/>
</dbReference>
<proteinExistence type="predicted"/>
<dbReference type="InterPro" id="IPR008949">
    <property type="entry name" value="Isoprenoid_synthase_dom_sf"/>
</dbReference>
<sequence>MSPMIETLLSDDVPSVKTIPSSITAPSIKEAPVNDAPVKEAPVNGAAVKAPAAFPAPFNKRQIPPSGLTALYHPLAEKTIKEVNDFFLEHWPFESEKYKSRFGVEGWCRVTCYYVCQSLDDRLALACRLVVVLFLIDDILESMSLDEGRAYNARLMPIFRGDELPDRNVPVEWISYDIWQDLRACDRELADEMLEPVFAFMRAQTDPIRLQKLDLGSYLEYREADVGKGVLSALIRYTGALRLSAEELAIAKPVDRNCARHLSVINDIWSYEKEVHAAAHLHEEGGVLCTSVAILAEEAHMSIDSSKRVLYQLCREWEISHEVLVEAALAQKDTPDMRAYLLRIEYQMAGNEFWSRTTPRYLNPTY</sequence>
<reference evidence="1" key="1">
    <citation type="submission" date="2023-10" db="EMBL/GenBank/DDBJ databases">
        <authorList>
            <person name="Hackl T."/>
        </authorList>
    </citation>
    <scope>NUCLEOTIDE SEQUENCE</scope>
</reference>
<evidence type="ECO:0000313" key="1">
    <source>
        <dbReference type="EMBL" id="CAJ2506370.1"/>
    </source>
</evidence>
<dbReference type="Pfam" id="PF19086">
    <property type="entry name" value="Terpene_syn_C_2"/>
    <property type="match status" value="1"/>
</dbReference>
<comment type="caution">
    <text evidence="1">The sequence shown here is derived from an EMBL/GenBank/DDBJ whole genome shotgun (WGS) entry which is preliminary data.</text>
</comment>